<dbReference type="Proteomes" id="UP000756132">
    <property type="component" value="Chromosome 7"/>
</dbReference>
<evidence type="ECO:0000256" key="1">
    <source>
        <dbReference type="SAM" id="MobiDB-lite"/>
    </source>
</evidence>
<gene>
    <name evidence="2" type="ORF">CLAFUR5_10314</name>
</gene>
<evidence type="ECO:0000313" key="2">
    <source>
        <dbReference type="EMBL" id="UJO19689.1"/>
    </source>
</evidence>
<reference evidence="2" key="1">
    <citation type="submission" date="2021-12" db="EMBL/GenBank/DDBJ databases">
        <authorList>
            <person name="Zaccaron A."/>
            <person name="Stergiopoulos I."/>
        </authorList>
    </citation>
    <scope>NUCLEOTIDE SEQUENCE</scope>
    <source>
        <strain evidence="2">Race5_Kim</strain>
    </source>
</reference>
<organism evidence="2 3">
    <name type="scientific">Passalora fulva</name>
    <name type="common">Tomato leaf mold</name>
    <name type="synonym">Cladosporium fulvum</name>
    <dbReference type="NCBI Taxonomy" id="5499"/>
    <lineage>
        <taxon>Eukaryota</taxon>
        <taxon>Fungi</taxon>
        <taxon>Dikarya</taxon>
        <taxon>Ascomycota</taxon>
        <taxon>Pezizomycotina</taxon>
        <taxon>Dothideomycetes</taxon>
        <taxon>Dothideomycetidae</taxon>
        <taxon>Mycosphaerellales</taxon>
        <taxon>Mycosphaerellaceae</taxon>
        <taxon>Fulvia</taxon>
    </lineage>
</organism>
<name>A0A9Q8URD3_PASFU</name>
<evidence type="ECO:0008006" key="4">
    <source>
        <dbReference type="Google" id="ProtNLM"/>
    </source>
</evidence>
<protein>
    <recommendedName>
        <fullName evidence="4">BTB domain-containing protein</fullName>
    </recommendedName>
</protein>
<keyword evidence="3" id="KW-1185">Reference proteome</keyword>
<dbReference type="GeneID" id="71990192"/>
<evidence type="ECO:0000313" key="3">
    <source>
        <dbReference type="Proteomes" id="UP000756132"/>
    </source>
</evidence>
<dbReference type="AlphaFoldDB" id="A0A9Q8URD3"/>
<dbReference type="RefSeq" id="XP_047764055.1">
    <property type="nucleotide sequence ID" value="XM_047909462.1"/>
</dbReference>
<dbReference type="KEGG" id="ffu:CLAFUR5_10314"/>
<feature type="region of interest" description="Disordered" evidence="1">
    <location>
        <begin position="1"/>
        <end position="22"/>
    </location>
</feature>
<reference evidence="2" key="2">
    <citation type="journal article" date="2022" name="Microb. Genom.">
        <title>A chromosome-scale genome assembly of the tomato pathogen Cladosporium fulvum reveals a compartmentalized genome architecture and the presence of a dispensable chromosome.</title>
        <authorList>
            <person name="Zaccaron A.Z."/>
            <person name="Chen L.H."/>
            <person name="Samaras A."/>
            <person name="Stergiopoulos I."/>
        </authorList>
    </citation>
    <scope>NUCLEOTIDE SEQUENCE</scope>
    <source>
        <strain evidence="2">Race5_Kim</strain>
    </source>
</reference>
<proteinExistence type="predicted"/>
<dbReference type="EMBL" id="CP090169">
    <property type="protein sequence ID" value="UJO19689.1"/>
    <property type="molecule type" value="Genomic_DNA"/>
</dbReference>
<sequence length="411" mass="45180">MTADEPAAKRRKSMPDMAQFPTTGERTVSMPARIPTPMTAISETAPRVGGRMDVYPGGDALIAIKGVAELEERVVEIRCSSQVLRMVSPVFDKLFANAQCNSSDLAEYSISLAANEHQAASPEPDAFLLLMNVLHHRNDILPTCIQPEFLLRYIKVAAQYECLTAASRAASPWFDHIYNKKPTAVAFEMIEAAYILNDPTYFARFTTHWVLQQPLGQTLGTLASGAGQARIRLTAELLSRQKGAINALKADLDIIVDTCAEALSDDAKHYIDCAPGDEPHPDENREAVQCVVDKEGATEFLAALRDANIWPATKWVNTVEAIVNAVKKFRVPEYDASDQCYWCLHVEDKFATAVDLVRKMHEERLWGLCLDCYLAGGLKEGECRVEHAKAKTLSAGLVARRIVSGGSAASR</sequence>
<accession>A0A9Q8URD3</accession>
<dbReference type="OrthoDB" id="5275938at2759"/>